<sequence>MASLTGLTANPNPNKSFEILPNPGDSVSSLSFSPKSNLLVATSWDNQVRCWEIVGGNSQPKVSISHDQPVLCSAWKDDGTTVFSGGCDKQVKMWPLLSGGQPQTVAMHDAPVKEIAWIPQMNLLVSGSWDKTLRTLYPLMWMTDLHLSTFNADHYAHYRYWDTRQANPVHIQQLPERCYALTVNYPLMIVGTADRNLVVFNLQNPQTEFKRIQSPLKYQTRCLAAFPDQQGFLVGSIEGRVGVHHIDDSQQSKNFTFKCHREGNDIFSVNSLNFHPDSKQRLKAFSRCPLPIPCSTFNSDGSIFAYAVCYDWSRGAENHNPAAAKTSIYLHSPQESEVKGKPRIATGRK</sequence>
<evidence type="ECO:0000313" key="4">
    <source>
        <dbReference type="EMBL" id="KAG2577103.1"/>
    </source>
</evidence>
<protein>
    <submittedName>
        <fullName evidence="4">Uncharacterized protein</fullName>
    </submittedName>
</protein>
<evidence type="ECO:0000313" key="5">
    <source>
        <dbReference type="Proteomes" id="UP000823388"/>
    </source>
</evidence>
<reference evidence="4" key="1">
    <citation type="submission" date="2020-05" db="EMBL/GenBank/DDBJ databases">
        <title>WGS assembly of Panicum virgatum.</title>
        <authorList>
            <person name="Lovell J.T."/>
            <person name="Jenkins J."/>
            <person name="Shu S."/>
            <person name="Juenger T.E."/>
            <person name="Schmutz J."/>
        </authorList>
    </citation>
    <scope>NUCLEOTIDE SEQUENCE</scope>
    <source>
        <strain evidence="4">AP13</strain>
    </source>
</reference>
<feature type="repeat" description="WD" evidence="3">
    <location>
        <begin position="20"/>
        <end position="53"/>
    </location>
</feature>
<evidence type="ECO:0000256" key="2">
    <source>
        <dbReference type="ARBA" id="ARBA00022737"/>
    </source>
</evidence>
<organism evidence="4 5">
    <name type="scientific">Panicum virgatum</name>
    <name type="common">Blackwell switchgrass</name>
    <dbReference type="NCBI Taxonomy" id="38727"/>
    <lineage>
        <taxon>Eukaryota</taxon>
        <taxon>Viridiplantae</taxon>
        <taxon>Streptophyta</taxon>
        <taxon>Embryophyta</taxon>
        <taxon>Tracheophyta</taxon>
        <taxon>Spermatophyta</taxon>
        <taxon>Magnoliopsida</taxon>
        <taxon>Liliopsida</taxon>
        <taxon>Poales</taxon>
        <taxon>Poaceae</taxon>
        <taxon>PACMAD clade</taxon>
        <taxon>Panicoideae</taxon>
        <taxon>Panicodae</taxon>
        <taxon>Paniceae</taxon>
        <taxon>Panicinae</taxon>
        <taxon>Panicum</taxon>
        <taxon>Panicum sect. Hiantes</taxon>
    </lineage>
</organism>
<dbReference type="PROSITE" id="PS50082">
    <property type="entry name" value="WD_REPEATS_2"/>
    <property type="match status" value="2"/>
</dbReference>
<dbReference type="PROSITE" id="PS50294">
    <property type="entry name" value="WD_REPEATS_REGION"/>
    <property type="match status" value="2"/>
</dbReference>
<dbReference type="Gene3D" id="2.130.10.10">
    <property type="entry name" value="YVTN repeat-like/Quinoprotein amine dehydrogenase"/>
    <property type="match status" value="1"/>
</dbReference>
<gene>
    <name evidence="4" type="ORF">PVAP13_6NG170035</name>
</gene>
<evidence type="ECO:0000256" key="3">
    <source>
        <dbReference type="PROSITE-ProRule" id="PRU00221"/>
    </source>
</evidence>
<comment type="caution">
    <text evidence="4">The sequence shown here is derived from an EMBL/GenBank/DDBJ whole genome shotgun (WGS) entry which is preliminary data.</text>
</comment>
<proteinExistence type="predicted"/>
<dbReference type="InterPro" id="IPR001680">
    <property type="entry name" value="WD40_rpt"/>
</dbReference>
<keyword evidence="2" id="KW-0677">Repeat</keyword>
<dbReference type="InterPro" id="IPR036322">
    <property type="entry name" value="WD40_repeat_dom_sf"/>
</dbReference>
<dbReference type="PANTHER" id="PTHR10971">
    <property type="entry name" value="MRNA EXPORT FACTOR AND BUB3"/>
    <property type="match status" value="1"/>
</dbReference>
<dbReference type="SUPFAM" id="SSF50978">
    <property type="entry name" value="WD40 repeat-like"/>
    <property type="match status" value="1"/>
</dbReference>
<evidence type="ECO:0000256" key="1">
    <source>
        <dbReference type="ARBA" id="ARBA00022574"/>
    </source>
</evidence>
<accession>A0A8T0QW40</accession>
<dbReference type="Pfam" id="PF00400">
    <property type="entry name" value="WD40"/>
    <property type="match status" value="3"/>
</dbReference>
<dbReference type="EMBL" id="CM029048">
    <property type="protein sequence ID" value="KAG2577103.1"/>
    <property type="molecule type" value="Genomic_DNA"/>
</dbReference>
<dbReference type="SMART" id="SM00320">
    <property type="entry name" value="WD40"/>
    <property type="match status" value="3"/>
</dbReference>
<keyword evidence="1 3" id="KW-0853">WD repeat</keyword>
<name>A0A8T0QW40_PANVG</name>
<dbReference type="InterPro" id="IPR015943">
    <property type="entry name" value="WD40/YVTN_repeat-like_dom_sf"/>
</dbReference>
<feature type="repeat" description="WD" evidence="3">
    <location>
        <begin position="63"/>
        <end position="104"/>
    </location>
</feature>
<keyword evidence="5" id="KW-1185">Reference proteome</keyword>
<dbReference type="Proteomes" id="UP000823388">
    <property type="component" value="Chromosome 6N"/>
</dbReference>
<dbReference type="AlphaFoldDB" id="A0A8T0QW40"/>